<protein>
    <submittedName>
        <fullName evidence="2">Uncharacterized protein</fullName>
    </submittedName>
</protein>
<feature type="region of interest" description="Disordered" evidence="1">
    <location>
        <begin position="102"/>
        <end position="125"/>
    </location>
</feature>
<feature type="compositionally biased region" description="Basic residues" evidence="1">
    <location>
        <begin position="29"/>
        <end position="40"/>
    </location>
</feature>
<organism evidence="2 3">
    <name type="scientific">Seminavis robusta</name>
    <dbReference type="NCBI Taxonomy" id="568900"/>
    <lineage>
        <taxon>Eukaryota</taxon>
        <taxon>Sar</taxon>
        <taxon>Stramenopiles</taxon>
        <taxon>Ochrophyta</taxon>
        <taxon>Bacillariophyta</taxon>
        <taxon>Bacillariophyceae</taxon>
        <taxon>Bacillariophycidae</taxon>
        <taxon>Naviculales</taxon>
        <taxon>Naviculaceae</taxon>
        <taxon>Seminavis</taxon>
    </lineage>
</organism>
<dbReference type="Proteomes" id="UP001153069">
    <property type="component" value="Unassembled WGS sequence"/>
</dbReference>
<evidence type="ECO:0000256" key="1">
    <source>
        <dbReference type="SAM" id="MobiDB-lite"/>
    </source>
</evidence>
<feature type="region of interest" description="Disordered" evidence="1">
    <location>
        <begin position="29"/>
        <end position="53"/>
    </location>
</feature>
<evidence type="ECO:0000313" key="3">
    <source>
        <dbReference type="Proteomes" id="UP001153069"/>
    </source>
</evidence>
<evidence type="ECO:0000313" key="2">
    <source>
        <dbReference type="EMBL" id="CAB9504447.1"/>
    </source>
</evidence>
<reference evidence="2" key="1">
    <citation type="submission" date="2020-06" db="EMBL/GenBank/DDBJ databases">
        <authorList>
            <consortium name="Plant Systems Biology data submission"/>
        </authorList>
    </citation>
    <scope>NUCLEOTIDE SEQUENCE</scope>
    <source>
        <strain evidence="2">D6</strain>
    </source>
</reference>
<accession>A0A9N8H990</accession>
<gene>
    <name evidence="2" type="ORF">SEMRO_197_G083861.1</name>
</gene>
<sequence>MNTPASPANLTSSNAMLEQKRARLQGRINRARSSHMRRGSSCRGLTTDKRTTKRQLPVKQNHLEDSFASLHPNEILDLLVVSANEDPNNSFRCLQTIKHTTFDKPRRSRSSRELRGSLSDKAVPSSVEIC</sequence>
<dbReference type="AlphaFoldDB" id="A0A9N8H990"/>
<keyword evidence="3" id="KW-1185">Reference proteome</keyword>
<comment type="caution">
    <text evidence="2">The sequence shown here is derived from an EMBL/GenBank/DDBJ whole genome shotgun (WGS) entry which is preliminary data.</text>
</comment>
<name>A0A9N8H990_9STRA</name>
<proteinExistence type="predicted"/>
<dbReference type="EMBL" id="CAICTM010000196">
    <property type="protein sequence ID" value="CAB9504447.1"/>
    <property type="molecule type" value="Genomic_DNA"/>
</dbReference>
<feature type="compositionally biased region" description="Basic and acidic residues" evidence="1">
    <location>
        <begin position="102"/>
        <end position="115"/>
    </location>
</feature>